<dbReference type="Pfam" id="PF20260">
    <property type="entry name" value="PUA_4"/>
    <property type="match status" value="1"/>
</dbReference>
<dbReference type="CDD" id="cd18084">
    <property type="entry name" value="RsmE-like"/>
    <property type="match status" value="1"/>
</dbReference>
<dbReference type="InterPro" id="IPR029028">
    <property type="entry name" value="Alpha/beta_knot_MTases"/>
</dbReference>
<dbReference type="SUPFAM" id="SSF88697">
    <property type="entry name" value="PUA domain-like"/>
    <property type="match status" value="1"/>
</dbReference>
<keyword evidence="7 12" id="KW-0489">Methyltransferase</keyword>
<keyword evidence="9 12" id="KW-0949">S-adenosyl-L-methionine</keyword>
<evidence type="ECO:0000256" key="2">
    <source>
        <dbReference type="ARBA" id="ARBA00005528"/>
    </source>
</evidence>
<evidence type="ECO:0000256" key="3">
    <source>
        <dbReference type="ARBA" id="ARBA00012328"/>
    </source>
</evidence>
<keyword evidence="8 12" id="KW-0808">Transferase</keyword>
<dbReference type="Gene3D" id="2.40.240.20">
    <property type="entry name" value="Hypothetical PUA domain-like, domain 1"/>
    <property type="match status" value="1"/>
</dbReference>
<dbReference type="PANTHER" id="PTHR30027:SF3">
    <property type="entry name" value="16S RRNA (URACIL(1498)-N(3))-METHYLTRANSFERASE"/>
    <property type="match status" value="1"/>
</dbReference>
<dbReference type="InterPro" id="IPR006700">
    <property type="entry name" value="RsmE"/>
</dbReference>
<dbReference type="GO" id="GO:0070042">
    <property type="term" value="F:rRNA (uridine-N3-)-methyltransferase activity"/>
    <property type="evidence" value="ECO:0007669"/>
    <property type="project" value="TreeGrafter"/>
</dbReference>
<dbReference type="InterPro" id="IPR015947">
    <property type="entry name" value="PUA-like_sf"/>
</dbReference>
<evidence type="ECO:0000256" key="4">
    <source>
        <dbReference type="ARBA" id="ARBA00013673"/>
    </source>
</evidence>
<accession>A0A520S5G6</accession>
<evidence type="ECO:0000256" key="8">
    <source>
        <dbReference type="ARBA" id="ARBA00022679"/>
    </source>
</evidence>
<gene>
    <name evidence="15" type="ORF">EVA68_00150</name>
</gene>
<dbReference type="PANTHER" id="PTHR30027">
    <property type="entry name" value="RIBOSOMAL RNA SMALL SUBUNIT METHYLTRANSFERASE E"/>
    <property type="match status" value="1"/>
</dbReference>
<organism evidence="15 16">
    <name type="scientific">OM182 bacterium</name>
    <dbReference type="NCBI Taxonomy" id="2510334"/>
    <lineage>
        <taxon>Bacteria</taxon>
        <taxon>Pseudomonadati</taxon>
        <taxon>Pseudomonadota</taxon>
        <taxon>Gammaproteobacteria</taxon>
        <taxon>OMG group</taxon>
        <taxon>OM182 clade</taxon>
    </lineage>
</organism>
<dbReference type="EC" id="2.1.1.193" evidence="3 12"/>
<comment type="caution">
    <text evidence="15">The sequence shown here is derived from an EMBL/GenBank/DDBJ whole genome shotgun (WGS) entry which is preliminary data.</text>
</comment>
<evidence type="ECO:0000256" key="5">
    <source>
        <dbReference type="ARBA" id="ARBA00022490"/>
    </source>
</evidence>
<feature type="domain" description="Ribosomal RNA small subunit methyltransferase E PUA-like" evidence="14">
    <location>
        <begin position="21"/>
        <end position="64"/>
    </location>
</feature>
<dbReference type="AlphaFoldDB" id="A0A520S5G6"/>
<dbReference type="GO" id="GO:0070475">
    <property type="term" value="P:rRNA base methylation"/>
    <property type="evidence" value="ECO:0007669"/>
    <property type="project" value="TreeGrafter"/>
</dbReference>
<dbReference type="InterPro" id="IPR029026">
    <property type="entry name" value="tRNA_m1G_MTases_N"/>
</dbReference>
<reference evidence="15 16" key="1">
    <citation type="submission" date="2019-02" db="EMBL/GenBank/DDBJ databases">
        <title>Prokaryotic population dynamics and viral predation in marine succession experiment using metagenomics: the confinement effect.</title>
        <authorList>
            <person name="Haro-Moreno J.M."/>
            <person name="Rodriguez-Valera F."/>
            <person name="Lopez-Perez M."/>
        </authorList>
    </citation>
    <scope>NUCLEOTIDE SEQUENCE [LARGE SCALE GENOMIC DNA]</scope>
    <source>
        <strain evidence="15">MED-G157</strain>
    </source>
</reference>
<evidence type="ECO:0000256" key="7">
    <source>
        <dbReference type="ARBA" id="ARBA00022603"/>
    </source>
</evidence>
<dbReference type="Pfam" id="PF04452">
    <property type="entry name" value="Methyltrans_RNA"/>
    <property type="match status" value="1"/>
</dbReference>
<evidence type="ECO:0000256" key="6">
    <source>
        <dbReference type="ARBA" id="ARBA00022552"/>
    </source>
</evidence>
<evidence type="ECO:0000259" key="14">
    <source>
        <dbReference type="Pfam" id="PF20260"/>
    </source>
</evidence>
<evidence type="ECO:0000313" key="16">
    <source>
        <dbReference type="Proteomes" id="UP000316199"/>
    </source>
</evidence>
<dbReference type="Proteomes" id="UP000316199">
    <property type="component" value="Unassembled WGS sequence"/>
</dbReference>
<dbReference type="PIRSF" id="PIRSF015601">
    <property type="entry name" value="MTase_slr0722"/>
    <property type="match status" value="1"/>
</dbReference>
<dbReference type="NCBIfam" id="NF008692">
    <property type="entry name" value="PRK11713.1-5"/>
    <property type="match status" value="1"/>
</dbReference>
<comment type="function">
    <text evidence="10 12">Specifically methylates the N3 position of the uracil ring of uridine 1498 (m3U1498) in 16S rRNA. Acts on the fully assembled 30S ribosomal subunit.</text>
</comment>
<dbReference type="SUPFAM" id="SSF75217">
    <property type="entry name" value="alpha/beta knot"/>
    <property type="match status" value="1"/>
</dbReference>
<evidence type="ECO:0000256" key="11">
    <source>
        <dbReference type="ARBA" id="ARBA00047944"/>
    </source>
</evidence>
<proteinExistence type="inferred from homology"/>
<name>A0A520S5G6_9GAMM</name>
<comment type="similarity">
    <text evidence="2 12">Belongs to the RNA methyltransferase RsmE family.</text>
</comment>
<protein>
    <recommendedName>
        <fullName evidence="4 12">Ribosomal RNA small subunit methyltransferase E</fullName>
        <ecNumber evidence="3 12">2.1.1.193</ecNumber>
    </recommendedName>
</protein>
<sequence>MRTRRVFLDQELEIEKEFILPANAAHYVLRVLRMKSGEKITLINGDGCEYASSILKTHRSEAVVLIHSKNAVNKESKLISKLGLGILKRHAMESALARATELGVTEITPLITTRTNGLRPRENHWKQVIQSSCEQCGRNRLPRLQKLTALKTWLKTTETNLKLVAHPGSKFRLKEIASKPAAVSILIGPEGGLNIEEIQLALDNGFLGIDLGKRVLRAETVPAALMSIIQFYWGDIS</sequence>
<evidence type="ECO:0000256" key="9">
    <source>
        <dbReference type="ARBA" id="ARBA00022691"/>
    </source>
</evidence>
<feature type="domain" description="Ribosomal RNA small subunit methyltransferase E methyltransferase" evidence="13">
    <location>
        <begin position="78"/>
        <end position="230"/>
    </location>
</feature>
<dbReference type="InterPro" id="IPR046887">
    <property type="entry name" value="RsmE_PUA-like"/>
</dbReference>
<evidence type="ECO:0000256" key="1">
    <source>
        <dbReference type="ARBA" id="ARBA00004496"/>
    </source>
</evidence>
<dbReference type="InterPro" id="IPR046886">
    <property type="entry name" value="RsmE_MTase_dom"/>
</dbReference>
<comment type="subcellular location">
    <subcellularLocation>
        <location evidence="1 12">Cytoplasm</location>
    </subcellularLocation>
</comment>
<evidence type="ECO:0000256" key="10">
    <source>
        <dbReference type="ARBA" id="ARBA00025699"/>
    </source>
</evidence>
<dbReference type="GO" id="GO:0005737">
    <property type="term" value="C:cytoplasm"/>
    <property type="evidence" value="ECO:0007669"/>
    <property type="project" value="UniProtKB-SubCell"/>
</dbReference>
<evidence type="ECO:0000256" key="12">
    <source>
        <dbReference type="PIRNR" id="PIRNR015601"/>
    </source>
</evidence>
<keyword evidence="5 12" id="KW-0963">Cytoplasm</keyword>
<keyword evidence="6 12" id="KW-0698">rRNA processing</keyword>
<dbReference type="EMBL" id="SHAG01000001">
    <property type="protein sequence ID" value="RZO77674.1"/>
    <property type="molecule type" value="Genomic_DNA"/>
</dbReference>
<dbReference type="NCBIfam" id="TIGR00046">
    <property type="entry name" value="RsmE family RNA methyltransferase"/>
    <property type="match status" value="1"/>
</dbReference>
<comment type="catalytic activity">
    <reaction evidence="11 12">
        <text>uridine(1498) in 16S rRNA + S-adenosyl-L-methionine = N(3)-methyluridine(1498) in 16S rRNA + S-adenosyl-L-homocysteine + H(+)</text>
        <dbReference type="Rhea" id="RHEA:42920"/>
        <dbReference type="Rhea" id="RHEA-COMP:10283"/>
        <dbReference type="Rhea" id="RHEA-COMP:10284"/>
        <dbReference type="ChEBI" id="CHEBI:15378"/>
        <dbReference type="ChEBI" id="CHEBI:57856"/>
        <dbReference type="ChEBI" id="CHEBI:59789"/>
        <dbReference type="ChEBI" id="CHEBI:65315"/>
        <dbReference type="ChEBI" id="CHEBI:74502"/>
        <dbReference type="EC" id="2.1.1.193"/>
    </reaction>
</comment>
<dbReference type="Gene3D" id="3.40.1280.10">
    <property type="match status" value="1"/>
</dbReference>
<evidence type="ECO:0000259" key="13">
    <source>
        <dbReference type="Pfam" id="PF04452"/>
    </source>
</evidence>
<evidence type="ECO:0000313" key="15">
    <source>
        <dbReference type="EMBL" id="RZO77674.1"/>
    </source>
</evidence>